<dbReference type="InterPro" id="IPR056884">
    <property type="entry name" value="NPHP3-like_N"/>
</dbReference>
<name>A0ABS9T927_9PSEU</name>
<dbReference type="EMBL" id="JAKXMK010000004">
    <property type="protein sequence ID" value="MCH6165046.1"/>
    <property type="molecule type" value="Genomic_DNA"/>
</dbReference>
<keyword evidence="4" id="KW-1185">Reference proteome</keyword>
<comment type="caution">
    <text evidence="3">The sequence shown here is derived from an EMBL/GenBank/DDBJ whole genome shotgun (WGS) entry which is preliminary data.</text>
</comment>
<proteinExistence type="predicted"/>
<evidence type="ECO:0000259" key="2">
    <source>
        <dbReference type="Pfam" id="PF24883"/>
    </source>
</evidence>
<dbReference type="RefSeq" id="WP_241035082.1">
    <property type="nucleotide sequence ID" value="NZ_BAAAJF010000018.1"/>
</dbReference>
<dbReference type="InterPro" id="IPR009003">
    <property type="entry name" value="Peptidase_S1_PA"/>
</dbReference>
<keyword evidence="1" id="KW-0677">Repeat</keyword>
<evidence type="ECO:0000313" key="3">
    <source>
        <dbReference type="EMBL" id="MCH6165046.1"/>
    </source>
</evidence>
<organism evidence="3 4">
    <name type="scientific">Pseudonocardia alaniniphila</name>
    <dbReference type="NCBI Taxonomy" id="75291"/>
    <lineage>
        <taxon>Bacteria</taxon>
        <taxon>Bacillati</taxon>
        <taxon>Actinomycetota</taxon>
        <taxon>Actinomycetes</taxon>
        <taxon>Pseudonocardiales</taxon>
        <taxon>Pseudonocardiaceae</taxon>
        <taxon>Pseudonocardia</taxon>
    </lineage>
</organism>
<gene>
    <name evidence="3" type="ORF">MMF94_05065</name>
</gene>
<evidence type="ECO:0000256" key="1">
    <source>
        <dbReference type="ARBA" id="ARBA00022737"/>
    </source>
</evidence>
<dbReference type="Gene3D" id="2.40.10.120">
    <property type="match status" value="1"/>
</dbReference>
<dbReference type="SUPFAM" id="SSF50494">
    <property type="entry name" value="Trypsin-like serine proteases"/>
    <property type="match status" value="1"/>
</dbReference>
<dbReference type="Pfam" id="PF24883">
    <property type="entry name" value="NPHP3_N"/>
    <property type="match status" value="1"/>
</dbReference>
<dbReference type="Gene3D" id="1.25.40.10">
    <property type="entry name" value="Tetratricopeptide repeat domain"/>
    <property type="match status" value="3"/>
</dbReference>
<protein>
    <submittedName>
        <fullName evidence="3">Trypsin-like peptidase domain-containing protein</fullName>
    </submittedName>
</protein>
<dbReference type="Pfam" id="PF13365">
    <property type="entry name" value="Trypsin_2"/>
    <property type="match status" value="1"/>
</dbReference>
<evidence type="ECO:0000313" key="4">
    <source>
        <dbReference type="Proteomes" id="UP001299970"/>
    </source>
</evidence>
<accession>A0ABS9T927</accession>
<sequence length="1371" mass="146044">MSAESTEHAIGIDPRQIAEVLVSLPGGAARRGSGYRVGASAVLTAAHVVAGAESVRVRFDADRPGEWCTQARRVVADTQSDVAAIVIDPPPRSPFTAPGFGHVADAANELMVHAVGFPRFKLKAYEQPGAHGVYRDSHQATGTVAALSNRRSGTFEVTVRPPERDPDLMVSPWEGMSGAALWAGGRIIGVVTDHHRSDGLARLAATRLDRLVQRATEGSEPAVTELLAVLGLPSPPQELPGVDALPVPGHLVTSYHHQVDDIAPERLLGREAELAELMAFAASDESYGWWQAEAWAGKTALMAWFALHPPPDVDVVAFFVASALAGQSDSEAFLEAASEQLTFLSGQPPGAPSTTAARRRNLLPLLESAAHRCRDIGHRLVIVVDGLDEDTSAESGKASIASLLPRRPPEGVRVVVTSRPDRQLPLDVPADHPLHRCHRRSLRASPHAHHDEVFARRELRERLRAGALSEDLLGLITASGGGIGRDDLAELTSSSPFAIDELLRGTFGHTVGTRVQRLAGSEGSAGERRGYLLGHRTLREIAEQEFGARLSRYRQRVHAWADDYRRDGWPKDTPLYLLRDYPRMLAMVGDAARLTALAADANRHDRMLDITGGDALALDEIVLAQSVNRCKGAPDLVAAVLLAVRREELVRRNTEIPVRLPAVWASIGRFTRAEALARGIPRPGKRAAALAGAAVAAAGTGRVAQAEQLAAGIDDPEQRDLALAGVAVATAPHDVDRAVRIARRMEGERRDSALVRIASAVAFADPGRAMDLVAGIAASPHAVNARVATAVAAVAAGDVALAESTLDEIVPASRRTRAWAALAADLAAAGRIDHAEVIAQHIRRSGVRVQLLAQLTRAAADHRDDAALQRLLVELRQAARGAAHQGDAIEVLIEICGVLRRCGRAEDAAALDADAEYLTTQLTDPDQREWAAMRLAVARAGAGDPRAADAMIERLPDPDRVAKALTSIALTAARDGRLDRAEAAIRRIPAGRHRMHALADVAAAIAEAGKEVRASVHAAEVERMARRTSDPRRLSMLAARVAEGLTAVGDRDAARRLAERISDVTQRGTVLTRVAEACAESADVATAVEIAGSLSEPERRTWVLVSVCTAHGAAGRRREAIEAASAATAGLDRINDRYSRVVALIRLYRALRAVGADRHAERVVAVAGLVLDDIADPSQRARALAQLAIAAADAGDRSRADDLGKQFEDALALLDAGRRDRVLARRAQMLAEAGRAEQAAELAAVIVDPARRVRALAAAAGTTRDGDRAWALLSRAEADLELVGDPDERAGASGRLAGSAVAVLRAGDESGPADQRRTWLRNLVAELLISDAWIEVVPVIAWLDRAAFDAVVGWLSARVGVLEDDEPKLAT</sequence>
<dbReference type="InterPro" id="IPR011990">
    <property type="entry name" value="TPR-like_helical_dom_sf"/>
</dbReference>
<dbReference type="Proteomes" id="UP001299970">
    <property type="component" value="Unassembled WGS sequence"/>
</dbReference>
<reference evidence="3 4" key="1">
    <citation type="submission" date="2022-03" db="EMBL/GenBank/DDBJ databases">
        <title>Pseudonocardia alaer sp. nov., a novel actinomycete isolated from reed forest soil.</title>
        <authorList>
            <person name="Wang L."/>
        </authorList>
    </citation>
    <scope>NUCLEOTIDE SEQUENCE [LARGE SCALE GENOMIC DNA]</scope>
    <source>
        <strain evidence="3 4">Y-16303</strain>
    </source>
</reference>
<feature type="domain" description="Nephrocystin 3-like N-terminal" evidence="2">
    <location>
        <begin position="283"/>
        <end position="419"/>
    </location>
</feature>